<protein>
    <submittedName>
        <fullName evidence="4">IS21 family transposase</fullName>
    </submittedName>
    <submittedName>
        <fullName evidence="6">Transposase and inactivated derivatives</fullName>
    </submittedName>
</protein>
<dbReference type="Proteomes" id="UP000594903">
    <property type="component" value="Chromosome"/>
</dbReference>
<evidence type="ECO:0000256" key="1">
    <source>
        <dbReference type="ARBA" id="ARBA00009277"/>
    </source>
</evidence>
<dbReference type="PANTHER" id="PTHR35004:SF7">
    <property type="entry name" value="INTEGRASE PROTEIN"/>
    <property type="match status" value="1"/>
</dbReference>
<evidence type="ECO:0000313" key="8">
    <source>
        <dbReference type="Proteomes" id="UP000254603"/>
    </source>
</evidence>
<proteinExistence type="inferred from homology"/>
<dbReference type="InterPro" id="IPR012337">
    <property type="entry name" value="RNaseH-like_sf"/>
</dbReference>
<evidence type="ECO:0000313" key="4">
    <source>
        <dbReference type="EMBL" id="QPT40229.1"/>
    </source>
</evidence>
<dbReference type="OrthoDB" id="8875582at2"/>
<dbReference type="NCBIfam" id="NF033546">
    <property type="entry name" value="transpos_IS21"/>
    <property type="match status" value="1"/>
</dbReference>
<dbReference type="PROSITE" id="PS50994">
    <property type="entry name" value="INTEGRASE"/>
    <property type="match status" value="1"/>
</dbReference>
<feature type="region of interest" description="Disordered" evidence="2">
    <location>
        <begin position="16"/>
        <end position="58"/>
    </location>
</feature>
<dbReference type="AlphaFoldDB" id="A0A378XCI5"/>
<dbReference type="SUPFAM" id="SSF53098">
    <property type="entry name" value="Ribonuclease H-like"/>
    <property type="match status" value="1"/>
</dbReference>
<dbReference type="Pfam" id="PF22483">
    <property type="entry name" value="Mu-transpos_C_2"/>
    <property type="match status" value="1"/>
</dbReference>
<dbReference type="Proteomes" id="UP000254603">
    <property type="component" value="Unassembled WGS sequence"/>
</dbReference>
<accession>A0A378XCI5</accession>
<dbReference type="InterPro" id="IPR001584">
    <property type="entry name" value="Integrase_cat-core"/>
</dbReference>
<organism evidence="6 8">
    <name type="scientific">Oligella ureolytica</name>
    <dbReference type="NCBI Taxonomy" id="90244"/>
    <lineage>
        <taxon>Bacteria</taxon>
        <taxon>Pseudomonadati</taxon>
        <taxon>Pseudomonadota</taxon>
        <taxon>Betaproteobacteria</taxon>
        <taxon>Burkholderiales</taxon>
        <taxon>Alcaligenaceae</taxon>
        <taxon>Oligella</taxon>
    </lineage>
</organism>
<evidence type="ECO:0000313" key="6">
    <source>
        <dbReference type="EMBL" id="SUA50459.1"/>
    </source>
</evidence>
<evidence type="ECO:0000313" key="7">
    <source>
        <dbReference type="EMBL" id="SUA52671.1"/>
    </source>
</evidence>
<evidence type="ECO:0000259" key="3">
    <source>
        <dbReference type="PROSITE" id="PS50994"/>
    </source>
</evidence>
<dbReference type="GO" id="GO:0015074">
    <property type="term" value="P:DNA integration"/>
    <property type="evidence" value="ECO:0007669"/>
    <property type="project" value="InterPro"/>
</dbReference>
<comment type="similarity">
    <text evidence="1">Belongs to the transposase IS21/IS408/IS1162 family.</text>
</comment>
<sequence length="498" mass="57870">MSGSKITKQQVKRYMDFRKKHTQAEAAAKAGISERSARRIDHNQLQPKSSQPRHWRTRDDPLQGVWDSIVLPWIREDNDITPVGIFDYLCQHHQDTFKPSARRTLERRIANWRSVHGSPKDVVFLQTHLYGELGMADFTHINLGVSIAGEPLKHLLFHYRLPASGWAYAQVVYGGESFTALSEGLQNAFRASNGVPLNVRTDSLSAAYKNMSSREDFTGRYHDFAKHYGFKPTRNNRGVAHENGVIESSHRHLKAQITQALKLRGSSDFNCRVDYQTFIQNLIDRRNQRVHDKFGLEQRQLQSLPVYLSDNYSEHYVSVSRTSTISLKRVTYTVPSRLIGNRLLARVYDQRIELYLGLEQVMELERLYTRNKTERARSVNYRHIIDALNKKPLAFRHSKLRDDILPNDNYKNIWQYVDDSLSADEACYYIVKLLYLAHRHDCERQLETYVLEGIRQRQLPTLRQCEERFIHVLSTPPSVAIKQHSLQEYGQLFGAHHA</sequence>
<dbReference type="EMBL" id="UGSB01000001">
    <property type="protein sequence ID" value="SUA50459.1"/>
    <property type="molecule type" value="Genomic_DNA"/>
</dbReference>
<reference evidence="4 9" key="2">
    <citation type="submission" date="2020-12" db="EMBL/GenBank/DDBJ databases">
        <title>FDA dAtabase for Regulatory Grade micrObial Sequences (FDA-ARGOS): Supporting development and validation of Infectious Disease Dx tests.</title>
        <authorList>
            <person name="Sproer C."/>
            <person name="Gronow S."/>
            <person name="Severitt S."/>
            <person name="Schroder I."/>
            <person name="Tallon L."/>
            <person name="Sadzewicz L."/>
            <person name="Zhao X."/>
            <person name="Boylan J."/>
            <person name="Ott S."/>
            <person name="Bowen H."/>
            <person name="Vavikolanu K."/>
            <person name="Mehta A."/>
            <person name="Aluvathingal J."/>
            <person name="Nadendla S."/>
            <person name="Lowell S."/>
            <person name="Myers T."/>
            <person name="Yan Y."/>
            <person name="Sichtig H."/>
        </authorList>
    </citation>
    <scope>NUCLEOTIDE SEQUENCE [LARGE SCALE GENOMIC DNA]</scope>
    <source>
        <strain evidence="4 9">FDAARGOS_872</strain>
    </source>
</reference>
<dbReference type="GO" id="GO:0003676">
    <property type="term" value="F:nucleic acid binding"/>
    <property type="evidence" value="ECO:0007669"/>
    <property type="project" value="InterPro"/>
</dbReference>
<dbReference type="InterPro" id="IPR036397">
    <property type="entry name" value="RNaseH_sf"/>
</dbReference>
<evidence type="ECO:0000313" key="5">
    <source>
        <dbReference type="EMBL" id="QPT40766.1"/>
    </source>
</evidence>
<dbReference type="EMBL" id="CP065725">
    <property type="protein sequence ID" value="QPT40229.1"/>
    <property type="molecule type" value="Genomic_DNA"/>
</dbReference>
<evidence type="ECO:0000313" key="9">
    <source>
        <dbReference type="Proteomes" id="UP000594903"/>
    </source>
</evidence>
<dbReference type="InterPro" id="IPR054353">
    <property type="entry name" value="IstA-like_C"/>
</dbReference>
<feature type="domain" description="Integrase catalytic" evidence="3">
    <location>
        <begin position="115"/>
        <end position="313"/>
    </location>
</feature>
<reference evidence="6 8" key="1">
    <citation type="submission" date="2018-06" db="EMBL/GenBank/DDBJ databases">
        <authorList>
            <consortium name="Pathogen Informatics"/>
            <person name="Doyle S."/>
        </authorList>
    </citation>
    <scope>NUCLEOTIDE SEQUENCE [LARGE SCALE GENOMIC DNA]</scope>
    <source>
        <strain evidence="6 8">NCTC11997</strain>
    </source>
</reference>
<gene>
    <name evidence="4" type="primary">istA</name>
    <name evidence="4" type="ORF">I6G29_00885</name>
    <name evidence="5" type="ORF">I6G29_04100</name>
    <name evidence="6" type="ORF">NCTC11997_00215</name>
    <name evidence="7" type="ORF">NCTC11997_00870</name>
</gene>
<keyword evidence="9" id="KW-1185">Reference proteome</keyword>
<dbReference type="PANTHER" id="PTHR35004">
    <property type="entry name" value="TRANSPOSASE RV3428C-RELATED"/>
    <property type="match status" value="1"/>
</dbReference>
<evidence type="ECO:0000256" key="2">
    <source>
        <dbReference type="SAM" id="MobiDB-lite"/>
    </source>
</evidence>
<dbReference type="Gene3D" id="3.30.420.10">
    <property type="entry name" value="Ribonuclease H-like superfamily/Ribonuclease H"/>
    <property type="match status" value="1"/>
</dbReference>
<dbReference type="EMBL" id="CP065725">
    <property type="protein sequence ID" value="QPT40766.1"/>
    <property type="molecule type" value="Genomic_DNA"/>
</dbReference>
<dbReference type="EMBL" id="UGSB01000001">
    <property type="protein sequence ID" value="SUA52671.1"/>
    <property type="molecule type" value="Genomic_DNA"/>
</dbReference>
<dbReference type="RefSeq" id="WP_115063676.1">
    <property type="nucleotide sequence ID" value="NZ_CP065725.1"/>
</dbReference>
<name>A0A378XCI5_9BURK</name>